<feature type="transmembrane region" description="Helical" evidence="1">
    <location>
        <begin position="84"/>
        <end position="108"/>
    </location>
</feature>
<feature type="transmembrane region" description="Helical" evidence="1">
    <location>
        <begin position="139"/>
        <end position="162"/>
    </location>
</feature>
<proteinExistence type="predicted"/>
<name>A0ABD5AAT5_VIBSP</name>
<dbReference type="Proteomes" id="UP001177883">
    <property type="component" value="Unassembled WGS sequence"/>
</dbReference>
<reference evidence="2" key="1">
    <citation type="submission" date="2023-07" db="EMBL/GenBank/DDBJ databases">
        <title>Genome content predicts the carbon catabolic preferences of heterotrophic bacteria.</title>
        <authorList>
            <person name="Gralka M."/>
        </authorList>
    </citation>
    <scope>NUCLEOTIDE SEQUENCE</scope>
    <source>
        <strain evidence="2">6E03</strain>
    </source>
</reference>
<comment type="caution">
    <text evidence="2">The sequence shown here is derived from an EMBL/GenBank/DDBJ whole genome shotgun (WGS) entry which is preliminary data.</text>
</comment>
<evidence type="ECO:0000313" key="3">
    <source>
        <dbReference type="Proteomes" id="UP001177883"/>
    </source>
</evidence>
<feature type="transmembrane region" description="Helical" evidence="1">
    <location>
        <begin position="36"/>
        <end position="64"/>
    </location>
</feature>
<feature type="transmembrane region" description="Helical" evidence="1">
    <location>
        <begin position="168"/>
        <end position="186"/>
    </location>
</feature>
<evidence type="ECO:0008006" key="4">
    <source>
        <dbReference type="Google" id="ProtNLM"/>
    </source>
</evidence>
<feature type="transmembrane region" description="Helical" evidence="1">
    <location>
        <begin position="207"/>
        <end position="225"/>
    </location>
</feature>
<evidence type="ECO:0000256" key="1">
    <source>
        <dbReference type="SAM" id="Phobius"/>
    </source>
</evidence>
<sequence>MSVINRFKANNKRTIDFFRAIPSLFKMFREQTDIPVVKIALLVFCSKFINMIVMFIPLKMLFVLSGSKNIAVLHEMETSLGRDVYIGGMLVIIAILYFFSVVVSVYQIKLVNSQRSKIESKDYYFRSELKSKTVITQTYPLFCQILADFLLIGAVIIVLFIVNIYYALYYFAVVMIYTIIVEQWAFSTHQSKLMNRLGIDSKQFIKISGVFIFFLSFVGILAIVLNMNIAVIIAVLMLILVRLANSALKSFFNCQIKLRTHFI</sequence>
<keyword evidence="1" id="KW-0812">Transmembrane</keyword>
<dbReference type="RefSeq" id="WP_102490870.1">
    <property type="nucleotide sequence ID" value="NZ_JAUYVK010000011.1"/>
</dbReference>
<dbReference type="AlphaFoldDB" id="A0ABD5AAT5"/>
<accession>A0ABD5AAT5</accession>
<organism evidence="2 3">
    <name type="scientific">Vibrio splendidus</name>
    <dbReference type="NCBI Taxonomy" id="29497"/>
    <lineage>
        <taxon>Bacteria</taxon>
        <taxon>Pseudomonadati</taxon>
        <taxon>Pseudomonadota</taxon>
        <taxon>Gammaproteobacteria</taxon>
        <taxon>Vibrionales</taxon>
        <taxon>Vibrionaceae</taxon>
        <taxon>Vibrio</taxon>
    </lineage>
</organism>
<evidence type="ECO:0000313" key="2">
    <source>
        <dbReference type="EMBL" id="MDP2490255.1"/>
    </source>
</evidence>
<protein>
    <recommendedName>
        <fullName evidence="4">ABC transporter permease</fullName>
    </recommendedName>
</protein>
<gene>
    <name evidence="2" type="ORF">Q8W38_12980</name>
</gene>
<keyword evidence="1" id="KW-0472">Membrane</keyword>
<keyword evidence="1" id="KW-1133">Transmembrane helix</keyword>
<dbReference type="EMBL" id="JAUYVK010000011">
    <property type="protein sequence ID" value="MDP2490255.1"/>
    <property type="molecule type" value="Genomic_DNA"/>
</dbReference>